<accession>A0ACC0L1T1</accession>
<protein>
    <submittedName>
        <fullName evidence="1">Uncharacterized protein</fullName>
    </submittedName>
</protein>
<dbReference type="Proteomes" id="UP001064048">
    <property type="component" value="Chromosome 9"/>
</dbReference>
<evidence type="ECO:0000313" key="1">
    <source>
        <dbReference type="EMBL" id="KAI8442569.1"/>
    </source>
</evidence>
<organism evidence="1 2">
    <name type="scientific">Choristoneura fumiferana</name>
    <name type="common">Spruce budworm moth</name>
    <name type="synonym">Archips fumiferana</name>
    <dbReference type="NCBI Taxonomy" id="7141"/>
    <lineage>
        <taxon>Eukaryota</taxon>
        <taxon>Metazoa</taxon>
        <taxon>Ecdysozoa</taxon>
        <taxon>Arthropoda</taxon>
        <taxon>Hexapoda</taxon>
        <taxon>Insecta</taxon>
        <taxon>Pterygota</taxon>
        <taxon>Neoptera</taxon>
        <taxon>Endopterygota</taxon>
        <taxon>Lepidoptera</taxon>
        <taxon>Glossata</taxon>
        <taxon>Ditrysia</taxon>
        <taxon>Tortricoidea</taxon>
        <taxon>Tortricidae</taxon>
        <taxon>Tortricinae</taxon>
        <taxon>Choristoneura</taxon>
    </lineage>
</organism>
<comment type="caution">
    <text evidence="1">The sequence shown here is derived from an EMBL/GenBank/DDBJ whole genome shotgun (WGS) entry which is preliminary data.</text>
</comment>
<dbReference type="EMBL" id="CM046109">
    <property type="protein sequence ID" value="KAI8442569.1"/>
    <property type="molecule type" value="Genomic_DNA"/>
</dbReference>
<name>A0ACC0L1T1_CHOFU</name>
<reference evidence="1 2" key="1">
    <citation type="journal article" date="2022" name="Genome Biol. Evol.">
        <title>The Spruce Budworm Genome: Reconstructing the Evolutionary History of Antifreeze Proteins.</title>
        <authorList>
            <person name="Beliveau C."/>
            <person name="Gagne P."/>
            <person name="Picq S."/>
            <person name="Vernygora O."/>
            <person name="Keeling C.I."/>
            <person name="Pinkney K."/>
            <person name="Doucet D."/>
            <person name="Wen F."/>
            <person name="Johnston J.S."/>
            <person name="Maaroufi H."/>
            <person name="Boyle B."/>
            <person name="Laroche J."/>
            <person name="Dewar K."/>
            <person name="Juretic N."/>
            <person name="Blackburn G."/>
            <person name="Nisole A."/>
            <person name="Brunet B."/>
            <person name="Brandao M."/>
            <person name="Lumley L."/>
            <person name="Duan J."/>
            <person name="Quan G."/>
            <person name="Lucarotti C.J."/>
            <person name="Roe A.D."/>
            <person name="Sperling F.A.H."/>
            <person name="Levesque R.C."/>
            <person name="Cusson M."/>
        </authorList>
    </citation>
    <scope>NUCLEOTIDE SEQUENCE [LARGE SCALE GENOMIC DNA]</scope>
    <source>
        <strain evidence="1">Glfc:IPQL:Cfum</strain>
    </source>
</reference>
<sequence length="247" mass="26316">MPVGHQQYGATTWLRSKAQDRSEWRALGEAYLVSINIVCGCFCLCLYFAKKQGWFPTVNRNGPAHGRVNRSGPAHGRVNRSGPSFGANRSSFGSGVSHDTPVYDDNNMINEEPLSVFIHNNLLRTQDDPTIGSDVVNTHGWNTAHTIVDKLPPSHSEATGLPSEPRHQSQNRHYDFDCRPHGNEHKSEKCSSGYGYEDSGTCDSYDRAGTTYDSGGNGGGGDSGGGDTGGGDTGGCDSGGGGDTTTD</sequence>
<proteinExistence type="predicted"/>
<evidence type="ECO:0000313" key="2">
    <source>
        <dbReference type="Proteomes" id="UP001064048"/>
    </source>
</evidence>
<keyword evidence="2" id="KW-1185">Reference proteome</keyword>
<gene>
    <name evidence="1" type="ORF">MSG28_006029</name>
</gene>